<reference evidence="2 3" key="1">
    <citation type="submission" date="2016-10" db="EMBL/GenBank/DDBJ databases">
        <authorList>
            <person name="de Groot N.N."/>
        </authorList>
    </citation>
    <scope>NUCLEOTIDE SEQUENCE [LARGE SCALE GENOMIC DNA]</scope>
    <source>
        <strain evidence="2 3">D31d</strain>
    </source>
</reference>
<name>A0A1H4B0G9_XYLRU</name>
<sequence>MATKIQQILEAAPNESVLFGSWLSGQGLDARGQYAYMKSGWLDRISKGVYKIHGTEPSLFAAVSSYNTQLSKSCVVGAYTALELRGYSHYLSMGKPKAYLFTDKSNKLPSWLLKEDWDMTIKYMTTSFLGDELLGVENMTVNQHDLLVSSPERAILECLNLPDASSSLLDIYYIMEGLTTLRPKLVQTLLEACTSQKVKRLFLYMAEKASHSWYKALKLENINLGTSRFMVTPTGKYINKYNITISKELAEYE</sequence>
<proteinExistence type="predicted"/>
<gene>
    <name evidence="2" type="ORF">SAMN05216462_1458</name>
</gene>
<dbReference type="OrthoDB" id="1550938at2"/>
<dbReference type="RefSeq" id="WP_074760852.1">
    <property type="nucleotide sequence ID" value="NZ_FNRF01000002.1"/>
</dbReference>
<evidence type="ECO:0000313" key="2">
    <source>
        <dbReference type="EMBL" id="SEA41631.1"/>
    </source>
</evidence>
<accession>A0A1H4B0G9</accession>
<dbReference type="InterPro" id="IPR021561">
    <property type="entry name" value="AbiEi_3"/>
</dbReference>
<dbReference type="Pfam" id="PF11459">
    <property type="entry name" value="AbiEi_3"/>
    <property type="match status" value="1"/>
</dbReference>
<organism evidence="2 3">
    <name type="scientific">Xylanibacter ruminicola</name>
    <name type="common">Prevotella ruminicola</name>
    <dbReference type="NCBI Taxonomy" id="839"/>
    <lineage>
        <taxon>Bacteria</taxon>
        <taxon>Pseudomonadati</taxon>
        <taxon>Bacteroidota</taxon>
        <taxon>Bacteroidia</taxon>
        <taxon>Bacteroidales</taxon>
        <taxon>Prevotellaceae</taxon>
        <taxon>Xylanibacter</taxon>
    </lineage>
</organism>
<dbReference type="Pfam" id="PF17194">
    <property type="entry name" value="AbiEi_3_N"/>
    <property type="match status" value="1"/>
</dbReference>
<feature type="domain" description="Transcriptional regulator AbiEi antitoxin N-terminal" evidence="1">
    <location>
        <begin position="1"/>
        <end position="93"/>
    </location>
</feature>
<dbReference type="EMBL" id="FNRF01000002">
    <property type="protein sequence ID" value="SEA41631.1"/>
    <property type="molecule type" value="Genomic_DNA"/>
</dbReference>
<evidence type="ECO:0000313" key="3">
    <source>
        <dbReference type="Proteomes" id="UP000182257"/>
    </source>
</evidence>
<evidence type="ECO:0000259" key="1">
    <source>
        <dbReference type="Pfam" id="PF17194"/>
    </source>
</evidence>
<protein>
    <submittedName>
        <fullName evidence="2">Transcriptional regulator with AbiEi antitoxin N-terminal domain</fullName>
    </submittedName>
</protein>
<dbReference type="AlphaFoldDB" id="A0A1H4B0G9"/>
<dbReference type="Proteomes" id="UP000182257">
    <property type="component" value="Unassembled WGS sequence"/>
</dbReference>
<dbReference type="InterPro" id="IPR033455">
    <property type="entry name" value="AbiEi_3_N"/>
</dbReference>